<dbReference type="AlphaFoldDB" id="A0A8A7KFQ2"/>
<evidence type="ECO:0000256" key="1">
    <source>
        <dbReference type="RuleBase" id="RU004508"/>
    </source>
</evidence>
<dbReference type="CDD" id="cd00616">
    <property type="entry name" value="AHBA_syn"/>
    <property type="match status" value="1"/>
</dbReference>
<dbReference type="RefSeq" id="WP_230869339.1">
    <property type="nucleotide sequence ID" value="NZ_CP046640.1"/>
</dbReference>
<name>A0A8A7KFQ2_9FIRM</name>
<dbReference type="PANTHER" id="PTHR30244">
    <property type="entry name" value="TRANSAMINASE"/>
    <property type="match status" value="1"/>
</dbReference>
<comment type="similarity">
    <text evidence="1">Belongs to the DegT/DnrJ/EryC1 family.</text>
</comment>
<proteinExistence type="inferred from homology"/>
<keyword evidence="2" id="KW-0808">Transferase</keyword>
<protein>
    <submittedName>
        <fullName evidence="2">Aminotransferase class V-fold PLP-dependent enzyme</fullName>
    </submittedName>
</protein>
<dbReference type="SUPFAM" id="SSF53383">
    <property type="entry name" value="PLP-dependent transferases"/>
    <property type="match status" value="1"/>
</dbReference>
<keyword evidence="1" id="KW-0663">Pyridoxal phosphate</keyword>
<dbReference type="GO" id="GO:0008483">
    <property type="term" value="F:transaminase activity"/>
    <property type="evidence" value="ECO:0007669"/>
    <property type="project" value="UniProtKB-KW"/>
</dbReference>
<keyword evidence="2" id="KW-0032">Aminotransferase</keyword>
<dbReference type="Gene3D" id="3.40.640.10">
    <property type="entry name" value="Type I PLP-dependent aspartate aminotransferase-like (Major domain)"/>
    <property type="match status" value="1"/>
</dbReference>
<dbReference type="GO" id="GO:0000271">
    <property type="term" value="P:polysaccharide biosynthetic process"/>
    <property type="evidence" value="ECO:0007669"/>
    <property type="project" value="TreeGrafter"/>
</dbReference>
<dbReference type="InterPro" id="IPR015421">
    <property type="entry name" value="PyrdxlP-dep_Trfase_major"/>
</dbReference>
<dbReference type="InterPro" id="IPR015422">
    <property type="entry name" value="PyrdxlP-dep_Trfase_small"/>
</dbReference>
<dbReference type="EMBL" id="CP046640">
    <property type="protein sequence ID" value="QTL97717.1"/>
    <property type="molecule type" value="Genomic_DNA"/>
</dbReference>
<gene>
    <name evidence="2" type="ORF">GM661_06815</name>
</gene>
<dbReference type="PIRSF" id="PIRSF000390">
    <property type="entry name" value="PLP_StrS"/>
    <property type="match status" value="1"/>
</dbReference>
<evidence type="ECO:0000313" key="2">
    <source>
        <dbReference type="EMBL" id="QTL97717.1"/>
    </source>
</evidence>
<accession>A0A8A7KFQ2</accession>
<evidence type="ECO:0000313" key="3">
    <source>
        <dbReference type="Proteomes" id="UP000665020"/>
    </source>
</evidence>
<dbReference type="GO" id="GO:0030170">
    <property type="term" value="F:pyridoxal phosphate binding"/>
    <property type="evidence" value="ECO:0007669"/>
    <property type="project" value="TreeGrafter"/>
</dbReference>
<dbReference type="PANTHER" id="PTHR30244:SF34">
    <property type="entry name" value="DTDP-4-AMINO-4,6-DIDEOXYGALACTOSE TRANSAMINASE"/>
    <property type="match status" value="1"/>
</dbReference>
<dbReference type="Proteomes" id="UP000665020">
    <property type="component" value="Chromosome"/>
</dbReference>
<dbReference type="Pfam" id="PF01041">
    <property type="entry name" value="DegT_DnrJ_EryC1"/>
    <property type="match status" value="1"/>
</dbReference>
<dbReference type="InterPro" id="IPR015424">
    <property type="entry name" value="PyrdxlP-dep_Trfase"/>
</dbReference>
<dbReference type="Gene3D" id="3.90.1150.10">
    <property type="entry name" value="Aspartate Aminotransferase, domain 1"/>
    <property type="match status" value="1"/>
</dbReference>
<keyword evidence="3" id="KW-1185">Reference proteome</keyword>
<sequence>MKKYKLSDNTWSYKEIEAINRVIKSDRFTMGKEVKEYEKQFAEKIGSKYAVMSNSGSSANLLAIGALVYSGKLLSGDEVIVPAVSWSTTYFPVAQHNLKLRFVDIDADTYNIDVTKVESAITDRTKAILSVNLLGNPNEYKEILQICKKHNLILIEDSCESLGGKYKDKLLGTFGLLGTYSTFYSHHLCTMEGGVTVTNDEELYHYLLCIRAHGWTRNLPNDSKIYSKNNDDFYEQFNFIMPGYNLRPLEMEAAIGIEQLKKLDKIIEQRKKNARYFLKRIREVNNIKPQMEIEESSWFGFGMVIGENLDLRKCVVEALKKNDIEVRPIVAGNFTKNFAVKYLDYTIYKKLTNADIIHHNGLFVGNHSKNIREEIDILINVLKGVLNDR</sequence>
<dbReference type="InterPro" id="IPR000653">
    <property type="entry name" value="DegT/StrS_aminotransferase"/>
</dbReference>
<reference evidence="2" key="1">
    <citation type="submission" date="2019-12" db="EMBL/GenBank/DDBJ databases">
        <authorList>
            <person name="zhang j."/>
            <person name="sun C.M."/>
        </authorList>
    </citation>
    <scope>NUCLEOTIDE SEQUENCE</scope>
    <source>
        <strain evidence="2">NS-1</strain>
    </source>
</reference>
<dbReference type="KEGG" id="ifn:GM661_06815"/>
<organism evidence="2 3">
    <name type="scientific">Iocasia fonsfrigidae</name>
    <dbReference type="NCBI Taxonomy" id="2682810"/>
    <lineage>
        <taxon>Bacteria</taxon>
        <taxon>Bacillati</taxon>
        <taxon>Bacillota</taxon>
        <taxon>Clostridia</taxon>
        <taxon>Halanaerobiales</taxon>
        <taxon>Halanaerobiaceae</taxon>
        <taxon>Iocasia</taxon>
    </lineage>
</organism>